<gene>
    <name evidence="7" type="ORF">C4N26_12750</name>
</gene>
<evidence type="ECO:0000313" key="8">
    <source>
        <dbReference type="Proteomes" id="UP000251144"/>
    </source>
</evidence>
<reference evidence="7 8" key="1">
    <citation type="submission" date="2018-02" db="EMBL/GenBank/DDBJ databases">
        <title>Complete genome sequencing of Faecalibacterium prausnitzii strains isolated from the human gut.</title>
        <authorList>
            <person name="Fitzgerald B.C."/>
            <person name="Shkoporov A.N."/>
            <person name="Ross P.R."/>
            <person name="Hill C."/>
        </authorList>
    </citation>
    <scope>NUCLEOTIDE SEQUENCE [LARGE SCALE GENOMIC DNA]</scope>
    <source>
        <strain evidence="7 8">APC942/32-1</strain>
    </source>
</reference>
<dbReference type="OrthoDB" id="9789927at2"/>
<evidence type="ECO:0000256" key="1">
    <source>
        <dbReference type="ARBA" id="ARBA00004651"/>
    </source>
</evidence>
<dbReference type="EMBL" id="PRLB01000015">
    <property type="protein sequence ID" value="RAW52558.1"/>
    <property type="molecule type" value="Genomic_DNA"/>
</dbReference>
<proteinExistence type="predicted"/>
<dbReference type="Pfam" id="PF02653">
    <property type="entry name" value="BPD_transp_2"/>
    <property type="match status" value="1"/>
</dbReference>
<dbReference type="GO" id="GO:0015658">
    <property type="term" value="F:branched-chain amino acid transmembrane transporter activity"/>
    <property type="evidence" value="ECO:0007669"/>
    <property type="project" value="InterPro"/>
</dbReference>
<keyword evidence="5 6" id="KW-0472">Membrane</keyword>
<name>A0A329TVE8_9FIRM</name>
<feature type="transmembrane region" description="Helical" evidence="6">
    <location>
        <begin position="162"/>
        <end position="181"/>
    </location>
</feature>
<feature type="transmembrane region" description="Helical" evidence="6">
    <location>
        <begin position="7"/>
        <end position="26"/>
    </location>
</feature>
<comment type="caution">
    <text evidence="7">The sequence shown here is derived from an EMBL/GenBank/DDBJ whole genome shotgun (WGS) entry which is preliminary data.</text>
</comment>
<dbReference type="AlphaFoldDB" id="A0A329TVE8"/>
<dbReference type="CDD" id="cd06581">
    <property type="entry name" value="TM_PBP1_LivM_like"/>
    <property type="match status" value="1"/>
</dbReference>
<feature type="transmembrane region" description="Helical" evidence="6">
    <location>
        <begin position="210"/>
        <end position="231"/>
    </location>
</feature>
<accession>A0A329TVE8</accession>
<dbReference type="PANTHER" id="PTHR30482:SF10">
    <property type="entry name" value="HIGH-AFFINITY BRANCHED-CHAIN AMINO ACID TRANSPORT PROTEIN BRAE"/>
    <property type="match status" value="1"/>
</dbReference>
<feature type="transmembrane region" description="Helical" evidence="6">
    <location>
        <begin position="285"/>
        <end position="310"/>
    </location>
</feature>
<evidence type="ECO:0000256" key="5">
    <source>
        <dbReference type="ARBA" id="ARBA00023136"/>
    </source>
</evidence>
<feature type="transmembrane region" description="Helical" evidence="6">
    <location>
        <begin position="113"/>
        <end position="132"/>
    </location>
</feature>
<dbReference type="RefSeq" id="WP_158401623.1">
    <property type="nucleotide sequence ID" value="NZ_PRLB01000015.1"/>
</dbReference>
<comment type="subcellular location">
    <subcellularLocation>
        <location evidence="1">Cell membrane</location>
        <topology evidence="1">Multi-pass membrane protein</topology>
    </subcellularLocation>
</comment>
<keyword evidence="3 6" id="KW-0812">Transmembrane</keyword>
<dbReference type="InterPro" id="IPR043428">
    <property type="entry name" value="LivM-like"/>
</dbReference>
<feature type="transmembrane region" description="Helical" evidence="6">
    <location>
        <begin position="243"/>
        <end position="265"/>
    </location>
</feature>
<evidence type="ECO:0000256" key="4">
    <source>
        <dbReference type="ARBA" id="ARBA00022989"/>
    </source>
</evidence>
<feature type="transmembrane region" description="Helical" evidence="6">
    <location>
        <begin position="84"/>
        <end position="106"/>
    </location>
</feature>
<protein>
    <submittedName>
        <fullName evidence="7">Branched-chain amino acid ABC transporter permease</fullName>
    </submittedName>
</protein>
<evidence type="ECO:0000256" key="6">
    <source>
        <dbReference type="SAM" id="Phobius"/>
    </source>
</evidence>
<organism evidence="7 8">
    <name type="scientific">Faecalibacterium prausnitzii</name>
    <dbReference type="NCBI Taxonomy" id="853"/>
    <lineage>
        <taxon>Bacteria</taxon>
        <taxon>Bacillati</taxon>
        <taxon>Bacillota</taxon>
        <taxon>Clostridia</taxon>
        <taxon>Eubacteriales</taxon>
        <taxon>Oscillospiraceae</taxon>
        <taxon>Faecalibacterium</taxon>
    </lineage>
</organism>
<sequence>MNTVSRSTKITIGVLILCAVVAPLVLGIDNNYLINILCSYCYFGIMCCSLNLLLGYTGQISMGHAAFMMIGAYTYGILNKYYGVHFLLAVIAAVLMSFAAGLLLGAACCKLNAIFLAMTTVGFYKAVSTFIVNEGWLTGGATGIPAIAKWSFFGVKLRNWQFYYISLAVLLLVFLFCYRLVRSKTGRAMQAMCSAPIAASAMGVDITRLKFLVCGISGALAGLAGVLYAVTNSYLSADMFSKVSISTLAMTVVGGMGTLWGPVLGTLTITTLPELLRPFANHLDFVYGLVIILSVIFMPGGIYGFIRIAIENAARKRAQKPVAAKKGE</sequence>
<keyword evidence="2" id="KW-1003">Cell membrane</keyword>
<dbReference type="InterPro" id="IPR001851">
    <property type="entry name" value="ABC_transp_permease"/>
</dbReference>
<evidence type="ECO:0000256" key="3">
    <source>
        <dbReference type="ARBA" id="ARBA00022692"/>
    </source>
</evidence>
<dbReference type="PANTHER" id="PTHR30482">
    <property type="entry name" value="HIGH-AFFINITY BRANCHED-CHAIN AMINO ACID TRANSPORT SYSTEM PERMEASE"/>
    <property type="match status" value="1"/>
</dbReference>
<evidence type="ECO:0000313" key="7">
    <source>
        <dbReference type="EMBL" id="RAW52558.1"/>
    </source>
</evidence>
<dbReference type="Proteomes" id="UP000251144">
    <property type="component" value="Unassembled WGS sequence"/>
</dbReference>
<evidence type="ECO:0000256" key="2">
    <source>
        <dbReference type="ARBA" id="ARBA00022475"/>
    </source>
</evidence>
<feature type="transmembrane region" description="Helical" evidence="6">
    <location>
        <begin position="32"/>
        <end position="53"/>
    </location>
</feature>
<keyword evidence="4 6" id="KW-1133">Transmembrane helix</keyword>
<dbReference type="GO" id="GO:0005886">
    <property type="term" value="C:plasma membrane"/>
    <property type="evidence" value="ECO:0007669"/>
    <property type="project" value="UniProtKB-SubCell"/>
</dbReference>